<sequence>MIYQTYDLYSRSAELMNGFIKVNQQLLNHPFNPFSNTLLGKSFNAALDSAYHHTKAYDKQPFDIKTSVIDGETINITEQVIIEKPFCNLIHFKQDSEVKQPKLFLVAPLSGHHATLLKATIERLILDHDVYITDWLDAKNVPLSEGTFGFDDYVTYIIDFMKEIGEDTHVLAVCQPAVQALIATAVLAKEKDPATPKTLTIIAGPIDTSINPNELNKYASSKDLKWFENNVIMTVPKRFPGAGRKVYPGFIQLCSFMAMNLENHITKHTDYFGHVFHGKEDKQESHRDFYDEYLAVLDLNSEFYLETLDRVFINHDLANGRMTYHGDLVDLSAITDTALHTIEGKNDDICSLGQTQAAQTLCSGIPEQKKLDQVFDGVGHFGTFSGSAFRERIAPSIADFIQKHQ</sequence>
<evidence type="ECO:0000313" key="3">
    <source>
        <dbReference type="Proteomes" id="UP000029843"/>
    </source>
</evidence>
<comment type="caution">
    <text evidence="2">The sequence shown here is derived from an EMBL/GenBank/DDBJ whole genome shotgun (WGS) entry which is preliminary data.</text>
</comment>
<dbReference type="PANTHER" id="PTHR36837:SF4">
    <property type="entry name" value="BLR0908 PROTEIN"/>
    <property type="match status" value="1"/>
</dbReference>
<dbReference type="InterPro" id="IPR009656">
    <property type="entry name" value="PHB_depo_C"/>
</dbReference>
<dbReference type="PIRSF" id="PIRSF020818">
    <property type="entry name" value="PHB_depoly_PhaZ"/>
    <property type="match status" value="1"/>
</dbReference>
<dbReference type="Proteomes" id="UP000029843">
    <property type="component" value="Unassembled WGS sequence"/>
</dbReference>
<dbReference type="PATRIC" id="fig|28229.4.peg.406"/>
<proteinExistence type="predicted"/>
<dbReference type="InterPro" id="IPR029058">
    <property type="entry name" value="AB_hydrolase_fold"/>
</dbReference>
<dbReference type="SUPFAM" id="SSF53474">
    <property type="entry name" value="alpha/beta-Hydrolases"/>
    <property type="match status" value="1"/>
</dbReference>
<dbReference type="PANTHER" id="PTHR36837">
    <property type="entry name" value="POLY(3-HYDROXYALKANOATE) POLYMERASE SUBUNIT PHAC"/>
    <property type="match status" value="1"/>
</dbReference>
<evidence type="ECO:0000313" key="2">
    <source>
        <dbReference type="EMBL" id="KGJ95623.1"/>
    </source>
</evidence>
<name>A0A099L194_COLPS</name>
<protein>
    <submittedName>
        <fullName evidence="2">Polyhydroxyalkanoate depolymerase, intracellular</fullName>
    </submittedName>
</protein>
<organism evidence="2 3">
    <name type="scientific">Colwellia psychrerythraea</name>
    <name type="common">Vibrio psychroerythus</name>
    <dbReference type="NCBI Taxonomy" id="28229"/>
    <lineage>
        <taxon>Bacteria</taxon>
        <taxon>Pseudomonadati</taxon>
        <taxon>Pseudomonadota</taxon>
        <taxon>Gammaproteobacteria</taxon>
        <taxon>Alteromonadales</taxon>
        <taxon>Colwelliaceae</taxon>
        <taxon>Colwellia</taxon>
    </lineage>
</organism>
<dbReference type="InterPro" id="IPR051321">
    <property type="entry name" value="PHA/PHB_synthase"/>
</dbReference>
<dbReference type="NCBIfam" id="TIGR01849">
    <property type="entry name" value="PHB_depoly_PhaZ"/>
    <property type="match status" value="1"/>
</dbReference>
<dbReference type="OrthoDB" id="9800634at2"/>
<dbReference type="EMBL" id="JQED01000003">
    <property type="protein sequence ID" value="KGJ95623.1"/>
    <property type="molecule type" value="Genomic_DNA"/>
</dbReference>
<dbReference type="RefSeq" id="WP_033092155.1">
    <property type="nucleotide sequence ID" value="NZ_JQED01000003.1"/>
</dbReference>
<evidence type="ECO:0000259" key="1">
    <source>
        <dbReference type="Pfam" id="PF06850"/>
    </source>
</evidence>
<dbReference type="Pfam" id="PF06850">
    <property type="entry name" value="PHB_depo_C"/>
    <property type="match status" value="1"/>
</dbReference>
<feature type="domain" description="PHB de-polymerase C-terminal" evidence="1">
    <location>
        <begin position="203"/>
        <end position="404"/>
    </location>
</feature>
<gene>
    <name evidence="2" type="ORF">ND2E_1405</name>
</gene>
<dbReference type="InterPro" id="IPR010915">
    <property type="entry name" value="PHB_depoly_PhaZ"/>
</dbReference>
<accession>A0A099L194</accession>
<reference evidence="2 3" key="1">
    <citation type="submission" date="2014-08" db="EMBL/GenBank/DDBJ databases">
        <title>Genomic and Phenotypic Diversity of Colwellia psychrerythraea strains from Disparate Marine Basins.</title>
        <authorList>
            <person name="Techtmann S.M."/>
            <person name="Stelling S.C."/>
            <person name="Utturkar S.M."/>
            <person name="Alshibli N."/>
            <person name="Harris A."/>
            <person name="Brown S.D."/>
            <person name="Hazen T.C."/>
        </authorList>
    </citation>
    <scope>NUCLEOTIDE SEQUENCE [LARGE SCALE GENOMIC DNA]</scope>
    <source>
        <strain evidence="2 3">ND2E</strain>
    </source>
</reference>
<dbReference type="AlphaFoldDB" id="A0A099L194"/>